<evidence type="ECO:0000259" key="9">
    <source>
        <dbReference type="PROSITE" id="PS51826"/>
    </source>
</evidence>
<dbReference type="Pfam" id="PF00198">
    <property type="entry name" value="2-oxoacid_dh"/>
    <property type="match status" value="1"/>
</dbReference>
<dbReference type="RefSeq" id="WP_318750373.1">
    <property type="nucleotide sequence ID" value="NZ_CP132508.1"/>
</dbReference>
<dbReference type="InterPro" id="IPR023213">
    <property type="entry name" value="CAT-like_dom_sf"/>
</dbReference>
<keyword evidence="5 6" id="KW-0012">Acyltransferase</keyword>
<dbReference type="Gene3D" id="3.30.559.10">
    <property type="entry name" value="Chloramphenicol acetyltransferase-like domain"/>
    <property type="match status" value="1"/>
</dbReference>
<dbReference type="PROSITE" id="PS51826">
    <property type="entry name" value="PSBD"/>
    <property type="match status" value="1"/>
</dbReference>
<dbReference type="Pfam" id="PF02817">
    <property type="entry name" value="E3_binding"/>
    <property type="match status" value="1"/>
</dbReference>
<dbReference type="Pfam" id="PF00364">
    <property type="entry name" value="Biotin_lipoyl"/>
    <property type="match status" value="1"/>
</dbReference>
<accession>A0ABZ0QPW7</accession>
<proteinExistence type="inferred from homology"/>
<dbReference type="InterPro" id="IPR001078">
    <property type="entry name" value="2-oxoacid_DH_actylTfrase"/>
</dbReference>
<evidence type="ECO:0000256" key="2">
    <source>
        <dbReference type="ARBA" id="ARBA00007317"/>
    </source>
</evidence>
<dbReference type="SUPFAM" id="SSF47005">
    <property type="entry name" value="Peripheral subunit-binding domain of 2-oxo acid dehydrogenase complex"/>
    <property type="match status" value="1"/>
</dbReference>
<keyword evidence="11" id="KW-1185">Reference proteome</keyword>
<dbReference type="InterPro" id="IPR004167">
    <property type="entry name" value="PSBD"/>
</dbReference>
<feature type="domain" description="Peripheral subunit-binding (PSBD)" evidence="9">
    <location>
        <begin position="137"/>
        <end position="174"/>
    </location>
</feature>
<organism evidence="10 11">
    <name type="scientific">Thermaerobacter composti</name>
    <dbReference type="NCBI Taxonomy" id="554949"/>
    <lineage>
        <taxon>Bacteria</taxon>
        <taxon>Bacillati</taxon>
        <taxon>Bacillota</taxon>
        <taxon>Clostridia</taxon>
        <taxon>Eubacteriales</taxon>
        <taxon>Clostridiales Family XVII. Incertae Sedis</taxon>
        <taxon>Thermaerobacter</taxon>
    </lineage>
</organism>
<dbReference type="Proteomes" id="UP001304683">
    <property type="component" value="Chromosome"/>
</dbReference>
<dbReference type="EC" id="2.3.1.-" evidence="6"/>
<protein>
    <recommendedName>
        <fullName evidence="6">Dihydrolipoamide acetyltransferase component of pyruvate dehydrogenase complex</fullName>
        <ecNumber evidence="6">2.3.1.-</ecNumber>
    </recommendedName>
</protein>
<feature type="region of interest" description="Disordered" evidence="7">
    <location>
        <begin position="178"/>
        <end position="225"/>
    </location>
</feature>
<dbReference type="PROSITE" id="PS50968">
    <property type="entry name" value="BIOTINYL_LIPOYL"/>
    <property type="match status" value="1"/>
</dbReference>
<keyword evidence="4 6" id="KW-0450">Lipoyl</keyword>
<evidence type="ECO:0000256" key="1">
    <source>
        <dbReference type="ARBA" id="ARBA00001938"/>
    </source>
</evidence>
<comment type="similarity">
    <text evidence="2 6">Belongs to the 2-oxoacid dehydrogenase family.</text>
</comment>
<evidence type="ECO:0000313" key="11">
    <source>
        <dbReference type="Proteomes" id="UP001304683"/>
    </source>
</evidence>
<dbReference type="CDD" id="cd06849">
    <property type="entry name" value="lipoyl_domain"/>
    <property type="match status" value="1"/>
</dbReference>
<dbReference type="PANTHER" id="PTHR43178:SF5">
    <property type="entry name" value="LIPOAMIDE ACYLTRANSFERASE COMPONENT OF BRANCHED-CHAIN ALPHA-KETO ACID DEHYDROGENASE COMPLEX, MITOCHONDRIAL"/>
    <property type="match status" value="1"/>
</dbReference>
<dbReference type="SUPFAM" id="SSF51230">
    <property type="entry name" value="Single hybrid motif"/>
    <property type="match status" value="1"/>
</dbReference>
<sequence>MMEPVIMPVLDMTMERGIILRWLKKEGDPVRAGEPLFEVETDKADIEVEAPADGVLARIVHPEGAEVPVREIVAYIAAPGERYDDDRQNPPQPQADVDPSARSDPAQGAAQGEVHGEARKGAPEVPGGAALGRNRIRATPAARRRARELGLDLARVQAGGRGGVIRLADVEAAAATMAATTKGEPGPRGRQGGGRVDAVSPTPRDAEHGAFRPPAPEPEDDGVERIPVSGNRKAVAERMVQSARIPQVTLFARADAEAIQDFRRRLEPAVAEATGQSLSYTALFAFAVARTLPRFPDLNAHWRDGEIWRFRSVHLGIAVALPAGGLVVPVVRHADRRPLAELVKAVADVTSRAREGRLKPDEIGGGTFTLSNLGMFGVEAFNALLNPPQVGILSVGTFVKEPVGGREESSARHWLTLGLTFDHRALDGADAARYLRFLVETLSDPWRLLVS</sequence>
<evidence type="ECO:0000256" key="3">
    <source>
        <dbReference type="ARBA" id="ARBA00022679"/>
    </source>
</evidence>
<dbReference type="Gene3D" id="2.40.50.100">
    <property type="match status" value="1"/>
</dbReference>
<reference evidence="10 11" key="1">
    <citation type="submission" date="2023-08" db="EMBL/GenBank/DDBJ databases">
        <title>Genome sequence of Thermaerobacter compostii strain Ins1, a spore-forming filamentous bacterium isolated from a deep geothermal reservoir.</title>
        <authorList>
            <person name="Bregnard D."/>
            <person name="Gonzalez D."/>
            <person name="Junier P."/>
        </authorList>
    </citation>
    <scope>NUCLEOTIDE SEQUENCE [LARGE SCALE GENOMIC DNA]</scope>
    <source>
        <strain evidence="10 11">Ins1</strain>
    </source>
</reference>
<evidence type="ECO:0000256" key="6">
    <source>
        <dbReference type="RuleBase" id="RU003423"/>
    </source>
</evidence>
<dbReference type="InterPro" id="IPR011053">
    <property type="entry name" value="Single_hybrid_motif"/>
</dbReference>
<dbReference type="EMBL" id="CP132508">
    <property type="protein sequence ID" value="WPD18547.1"/>
    <property type="molecule type" value="Genomic_DNA"/>
</dbReference>
<feature type="domain" description="Lipoyl-binding" evidence="8">
    <location>
        <begin position="2"/>
        <end position="77"/>
    </location>
</feature>
<evidence type="ECO:0000259" key="8">
    <source>
        <dbReference type="PROSITE" id="PS50968"/>
    </source>
</evidence>
<dbReference type="InterPro" id="IPR036625">
    <property type="entry name" value="E3-bd_dom_sf"/>
</dbReference>
<dbReference type="PANTHER" id="PTHR43178">
    <property type="entry name" value="DIHYDROLIPOAMIDE ACETYLTRANSFERASE COMPONENT OF PYRUVATE DEHYDROGENASE COMPLEX"/>
    <property type="match status" value="1"/>
</dbReference>
<name>A0ABZ0QPW7_9FIRM</name>
<evidence type="ECO:0000256" key="5">
    <source>
        <dbReference type="ARBA" id="ARBA00023315"/>
    </source>
</evidence>
<keyword evidence="3 6" id="KW-0808">Transferase</keyword>
<comment type="cofactor">
    <cofactor evidence="1 6">
        <name>(R)-lipoate</name>
        <dbReference type="ChEBI" id="CHEBI:83088"/>
    </cofactor>
</comment>
<evidence type="ECO:0000256" key="4">
    <source>
        <dbReference type="ARBA" id="ARBA00022823"/>
    </source>
</evidence>
<dbReference type="InterPro" id="IPR003016">
    <property type="entry name" value="2-oxoA_DH_lipoyl-BS"/>
</dbReference>
<evidence type="ECO:0000313" key="10">
    <source>
        <dbReference type="EMBL" id="WPD18547.1"/>
    </source>
</evidence>
<feature type="region of interest" description="Disordered" evidence="7">
    <location>
        <begin position="81"/>
        <end position="140"/>
    </location>
</feature>
<dbReference type="SUPFAM" id="SSF52777">
    <property type="entry name" value="CoA-dependent acyltransferases"/>
    <property type="match status" value="1"/>
</dbReference>
<evidence type="ECO:0000256" key="7">
    <source>
        <dbReference type="SAM" id="MobiDB-lite"/>
    </source>
</evidence>
<dbReference type="InterPro" id="IPR050743">
    <property type="entry name" value="2-oxoacid_DH_E2_comp"/>
</dbReference>
<gene>
    <name evidence="10" type="ORF">Q5761_09290</name>
</gene>
<dbReference type="Gene3D" id="4.10.320.10">
    <property type="entry name" value="E3-binding domain"/>
    <property type="match status" value="1"/>
</dbReference>
<dbReference type="PROSITE" id="PS00189">
    <property type="entry name" value="LIPOYL"/>
    <property type="match status" value="1"/>
</dbReference>
<dbReference type="InterPro" id="IPR000089">
    <property type="entry name" value="Biotin_lipoyl"/>
</dbReference>
<dbReference type="GO" id="GO:0016746">
    <property type="term" value="F:acyltransferase activity"/>
    <property type="evidence" value="ECO:0007669"/>
    <property type="project" value="UniProtKB-KW"/>
</dbReference>